<dbReference type="SUPFAM" id="SSF109604">
    <property type="entry name" value="HD-domain/PDEase-like"/>
    <property type="match status" value="2"/>
</dbReference>
<dbReference type="EMBL" id="JAESWC010000024">
    <property type="protein sequence ID" value="MBL4938556.1"/>
    <property type="molecule type" value="Genomic_DNA"/>
</dbReference>
<protein>
    <submittedName>
        <fullName evidence="2">HD domain-containing protein</fullName>
    </submittedName>
</protein>
<comment type="caution">
    <text evidence="2">The sequence shown here is derived from an EMBL/GenBank/DDBJ whole genome shotgun (WGS) entry which is preliminary data.</text>
</comment>
<dbReference type="InterPro" id="IPR037522">
    <property type="entry name" value="HD_GYP_dom"/>
</dbReference>
<evidence type="ECO:0000313" key="3">
    <source>
        <dbReference type="Proteomes" id="UP000632377"/>
    </source>
</evidence>
<dbReference type="InterPro" id="IPR006674">
    <property type="entry name" value="HD_domain"/>
</dbReference>
<dbReference type="PROSITE" id="PS51832">
    <property type="entry name" value="HD_GYP"/>
    <property type="match status" value="1"/>
</dbReference>
<sequence>MKINERSLIEGLSYALDVAEKSYFSHSKHVAYISIMLAKELKLPLDEQKDLYFAALLHDIGASNTYLIKEHCKVGKDIILKLPVKSIIADYVYYHHEFFNGTGAFKLMEYEIPLASQIICAANLFDGRFRNLKELSFDAVESIKKWIKDNQELFNPEISAAFYKLLEKEYILLDYFNDDFNNILTNRIEAHGIELDYEGVKAFAHAFSEIIDNRSHFTYRHSVGIANLVNKITAQLGFDSEMQNKMYIAALLHDIGKLVISNDIIDKEGKLNDKERYEINKHTYYTRWILQQIEGFEDITEFASNHHEKLNGNGYPLHLKESEIGELDRVMAICDIFQALTEERPYRNKMPINKVWSIIDTMVDKGELDRILVDKIKIILEEDYE</sequence>
<accession>A0ABS1TIZ2</accession>
<dbReference type="Gene3D" id="1.10.3210.10">
    <property type="entry name" value="Hypothetical protein af1432"/>
    <property type="match status" value="2"/>
</dbReference>
<feature type="domain" description="HD-GYP" evidence="1">
    <location>
        <begin position="196"/>
        <end position="385"/>
    </location>
</feature>
<dbReference type="InterPro" id="IPR006675">
    <property type="entry name" value="HDIG_dom"/>
</dbReference>
<dbReference type="SMART" id="SM00471">
    <property type="entry name" value="HDc"/>
    <property type="match status" value="2"/>
</dbReference>
<evidence type="ECO:0000313" key="2">
    <source>
        <dbReference type="EMBL" id="MBL4938556.1"/>
    </source>
</evidence>
<dbReference type="PANTHER" id="PTHR43155">
    <property type="entry name" value="CYCLIC DI-GMP PHOSPHODIESTERASE PA4108-RELATED"/>
    <property type="match status" value="1"/>
</dbReference>
<organism evidence="2 3">
    <name type="scientific">Clostridium rhizosphaerae</name>
    <dbReference type="NCBI Taxonomy" id="2803861"/>
    <lineage>
        <taxon>Bacteria</taxon>
        <taxon>Bacillati</taxon>
        <taxon>Bacillota</taxon>
        <taxon>Clostridia</taxon>
        <taxon>Eubacteriales</taxon>
        <taxon>Clostridiaceae</taxon>
        <taxon>Clostridium</taxon>
    </lineage>
</organism>
<dbReference type="PANTHER" id="PTHR43155:SF1">
    <property type="entry name" value="3'3'-CGAMP-SPECIFIC PHOSPHODIESTERASE 1"/>
    <property type="match status" value="1"/>
</dbReference>
<dbReference type="Pfam" id="PF01966">
    <property type="entry name" value="HD"/>
    <property type="match status" value="1"/>
</dbReference>
<reference evidence="2 3" key="1">
    <citation type="submission" date="2021-01" db="EMBL/GenBank/DDBJ databases">
        <title>Genome public.</title>
        <authorList>
            <person name="Liu C."/>
            <person name="Sun Q."/>
        </authorList>
    </citation>
    <scope>NUCLEOTIDE SEQUENCE [LARGE SCALE GENOMIC DNA]</scope>
    <source>
        <strain evidence="2 3">YIM B02515</strain>
    </source>
</reference>
<keyword evidence="3" id="KW-1185">Reference proteome</keyword>
<dbReference type="CDD" id="cd00077">
    <property type="entry name" value="HDc"/>
    <property type="match status" value="2"/>
</dbReference>
<proteinExistence type="predicted"/>
<dbReference type="InterPro" id="IPR003607">
    <property type="entry name" value="HD/PDEase_dom"/>
</dbReference>
<dbReference type="NCBIfam" id="TIGR00277">
    <property type="entry name" value="HDIG"/>
    <property type="match status" value="2"/>
</dbReference>
<evidence type="ECO:0000259" key="1">
    <source>
        <dbReference type="PROSITE" id="PS51832"/>
    </source>
</evidence>
<dbReference type="RefSeq" id="WP_202751319.1">
    <property type="nucleotide sequence ID" value="NZ_JAESWC010000024.1"/>
</dbReference>
<dbReference type="Pfam" id="PF13487">
    <property type="entry name" value="HD_5"/>
    <property type="match status" value="1"/>
</dbReference>
<dbReference type="Proteomes" id="UP000632377">
    <property type="component" value="Unassembled WGS sequence"/>
</dbReference>
<name>A0ABS1TIZ2_9CLOT</name>
<gene>
    <name evidence="2" type="ORF">JK636_22895</name>
</gene>